<dbReference type="Gene3D" id="2.30.30.40">
    <property type="entry name" value="SH3 Domains"/>
    <property type="match status" value="2"/>
</dbReference>
<reference evidence="5 6" key="1">
    <citation type="submission" date="2019-11" db="EMBL/GenBank/DDBJ databases">
        <authorList>
            <person name="Li X."/>
        </authorList>
    </citation>
    <scope>NUCLEOTIDE SEQUENCE [LARGE SCALE GENOMIC DNA]</scope>
    <source>
        <strain evidence="5 6">L9</strain>
    </source>
</reference>
<sequence>MILSIRRICMTRRILCSLICFFLIPTFVFAETSDDVDVENETDLVEEVQDPTSQEDDVNLSTELSVSNEDEAEVEKEEEAREVSTTSSTKTPDEWYEEGMNDPSATKRVEIFEEAYSYYPENEKIISGLNESVRNLLNWASGKHNSGDFDTAIDRYNYIITVEGISSTYSDEASWKKEYAINKTNYPTADQLYDEAMSESTASGRFDAFIESYTYYPNNKRILEGLRSSAELLYNWAIKQHGLRKFDTAIDRYERLLTSDALTSSFLSKVESRLNEALQEKRPPEIIYEEAKNEYSASRKLELYIEGYDSYPDNTDFINGVNDSGKLLLSWARGQHQSGKWSTAIDRYLKILDSPVTSKSLQDSVALHLEKAENRNTIPTATSLREEYKKQTKVSEIFRKSVENFLYYPESEKFETEMNHAAEQLLIWARGKHDNGDFTTAKNRYEIIISTTYINESIRNKTESLLSDAEVGKRSADAIYQDAVEEGRASYKLNLFINGYEFYPDDQRFIKGIQDSAEALFDYAVRKHNAGDFVTAIERYEIILASPSILDSTSEKTQGKLADAKIGKRPADVIYNLVREETTASGLFEMNSQGYYFYPEDDRFITGLAESSKKLLELAERYHSQGRFTDANSRYEKLLITEGVPDSYETKAMYLQKYSVEEKLAPNAEDYEALIEKEATISGKLDIAVEGYWIYSEKPLMVNLVIENAYGLLKWATGVHQRGDITTALNRYNRILDLPVKNDDLITETTLKKSYADSGEVLPTADQIYNEAQEETRASYIFDLYVKGNILYRNDERFKVGIEESSISLLNLAIRYHDSGQYDSAIDRYDTLISTVSVPSHISLEAELRKRYAKNSQIVPKANDLYNLALKHTTVSGKFDAFVEGYVIYPSDERFVSGLEISAYDLYKYTIRIHKNKDFRGAISRYEKLINSPGIPDYIVEGALANLEYAKDRIVPVSQMINFTEYNISLQDALSIQMKVSPQTDKYIGVPAFAHGNYIRIIQDSQISGSTVNVRTAPILEDKYVSKSLNGGTKVEILDRVVGDSFSGSKLWYKIDYNGEILYAHTLLVDPAIGETTANVNMRMEPDSNSHSFGTMSKGSRITIIGSTGNWYKVIYDKDWKNATSNDTEYYLDPTNFINDNNQKYQFLDLRYYTGIPSSELKDLLKGKGKLDGMEDVFREAAKRAGINELYLISHALLETGHGTSTLARGVEYNGKTVYNFFGIAAVDGNAVNGGAKRAYEEGWFTVEDAIIGGAEFAKQKYIYAGQNTLYSMRWNPAKMDQNGYATHQYATDIGWAYKQVAYYTRFYSKGDYNLIFDIPVYK</sequence>
<dbReference type="Gene3D" id="1.10.530.10">
    <property type="match status" value="1"/>
</dbReference>
<name>A0A6N8FHX6_9BACI</name>
<keyword evidence="6" id="KW-1185">Reference proteome</keyword>
<feature type="chain" id="PRO_5026718412" evidence="2">
    <location>
        <begin position="31"/>
        <end position="1323"/>
    </location>
</feature>
<dbReference type="Gene3D" id="6.10.250.190">
    <property type="match status" value="8"/>
</dbReference>
<dbReference type="Pfam" id="PF01832">
    <property type="entry name" value="Glucosaminidase"/>
    <property type="match status" value="1"/>
</dbReference>
<dbReference type="SUPFAM" id="SSF48452">
    <property type="entry name" value="TPR-like"/>
    <property type="match status" value="1"/>
</dbReference>
<evidence type="ECO:0000313" key="6">
    <source>
        <dbReference type="Proteomes" id="UP000469125"/>
    </source>
</evidence>
<comment type="caution">
    <text evidence="5">The sequence shown here is derived from an EMBL/GenBank/DDBJ whole genome shotgun (WGS) entry which is preliminary data.</text>
</comment>
<organism evidence="5 6">
    <name type="scientific">Ornithinibacillus caprae</name>
    <dbReference type="NCBI Taxonomy" id="2678566"/>
    <lineage>
        <taxon>Bacteria</taxon>
        <taxon>Bacillati</taxon>
        <taxon>Bacillota</taxon>
        <taxon>Bacilli</taxon>
        <taxon>Bacillales</taxon>
        <taxon>Bacillaceae</taxon>
        <taxon>Ornithinibacillus</taxon>
    </lineage>
</organism>
<dbReference type="PANTHER" id="PTHR34408">
    <property type="entry name" value="FAMILY PROTEIN, PUTATIVE-RELATED"/>
    <property type="match status" value="1"/>
</dbReference>
<feature type="domain" description="SH3b" evidence="4">
    <location>
        <begin position="1002"/>
        <end position="1072"/>
    </location>
</feature>
<feature type="domain" description="Mannosyl-glycoprotein endo-beta-N-acetylglucosamidase-like" evidence="3">
    <location>
        <begin position="1163"/>
        <end position="1314"/>
    </location>
</feature>
<evidence type="ECO:0000256" key="2">
    <source>
        <dbReference type="SAM" id="SignalP"/>
    </source>
</evidence>
<feature type="signal peptide" evidence="2">
    <location>
        <begin position="1"/>
        <end position="30"/>
    </location>
</feature>
<feature type="domain" description="SH3b" evidence="4">
    <location>
        <begin position="1075"/>
        <end position="1141"/>
    </location>
</feature>
<dbReference type="InterPro" id="IPR052354">
    <property type="entry name" value="Cell_Wall_Dynamics_Protein"/>
</dbReference>
<evidence type="ECO:0000259" key="4">
    <source>
        <dbReference type="SMART" id="SM00287"/>
    </source>
</evidence>
<evidence type="ECO:0000313" key="5">
    <source>
        <dbReference type="EMBL" id="MUK87349.1"/>
    </source>
</evidence>
<dbReference type="InterPro" id="IPR002901">
    <property type="entry name" value="MGlyc_endo_b_GlcNAc-like_dom"/>
</dbReference>
<evidence type="ECO:0000259" key="3">
    <source>
        <dbReference type="SMART" id="SM00047"/>
    </source>
</evidence>
<dbReference type="PANTHER" id="PTHR34408:SF1">
    <property type="entry name" value="GLYCOSYL HYDROLASE FAMILY 19 DOMAIN-CONTAINING PROTEIN HI_1415"/>
    <property type="match status" value="1"/>
</dbReference>
<dbReference type="EMBL" id="WOCA01000002">
    <property type="protein sequence ID" value="MUK87349.1"/>
    <property type="molecule type" value="Genomic_DNA"/>
</dbReference>
<dbReference type="InterPro" id="IPR011990">
    <property type="entry name" value="TPR-like_helical_dom_sf"/>
</dbReference>
<keyword evidence="2" id="KW-0732">Signal</keyword>
<accession>A0A6N8FHX6</accession>
<protein>
    <submittedName>
        <fullName evidence="5">SH3 domain-containing protein</fullName>
    </submittedName>
</protein>
<proteinExistence type="predicted"/>
<dbReference type="SMART" id="SM00287">
    <property type="entry name" value="SH3b"/>
    <property type="match status" value="2"/>
</dbReference>
<dbReference type="Proteomes" id="UP000469125">
    <property type="component" value="Unassembled WGS sequence"/>
</dbReference>
<dbReference type="SMART" id="SM00047">
    <property type="entry name" value="LYZ2"/>
    <property type="match status" value="1"/>
</dbReference>
<gene>
    <name evidence="5" type="ORF">GMD78_02900</name>
</gene>
<dbReference type="Pfam" id="PF08239">
    <property type="entry name" value="SH3_3"/>
    <property type="match status" value="1"/>
</dbReference>
<feature type="compositionally biased region" description="Acidic residues" evidence="1">
    <location>
        <begin position="68"/>
        <end position="77"/>
    </location>
</feature>
<feature type="region of interest" description="Disordered" evidence="1">
    <location>
        <begin position="65"/>
        <end position="102"/>
    </location>
</feature>
<evidence type="ECO:0000256" key="1">
    <source>
        <dbReference type="SAM" id="MobiDB-lite"/>
    </source>
</evidence>
<dbReference type="InterPro" id="IPR003646">
    <property type="entry name" value="SH3-like_bac-type"/>
</dbReference>
<dbReference type="GO" id="GO:0004040">
    <property type="term" value="F:amidase activity"/>
    <property type="evidence" value="ECO:0007669"/>
    <property type="project" value="InterPro"/>
</dbReference>